<gene>
    <name evidence="1" type="ORF">SAMN06265219_102205</name>
</gene>
<dbReference type="RefSeq" id="WP_142453214.1">
    <property type="nucleotide sequence ID" value="NZ_FXTP01000002.1"/>
</dbReference>
<dbReference type="OrthoDB" id="964329at2"/>
<reference evidence="1 2" key="1">
    <citation type="submission" date="2017-05" db="EMBL/GenBank/DDBJ databases">
        <authorList>
            <person name="Varghese N."/>
            <person name="Submissions S."/>
        </authorList>
    </citation>
    <scope>NUCLEOTIDE SEQUENCE [LARGE SCALE GENOMIC DNA]</scope>
    <source>
        <strain evidence="1 2">DSM 21985</strain>
    </source>
</reference>
<dbReference type="EMBL" id="FXTP01000002">
    <property type="protein sequence ID" value="SMO45082.1"/>
    <property type="molecule type" value="Genomic_DNA"/>
</dbReference>
<organism evidence="1 2">
    <name type="scientific">Gracilimonas mengyeensis</name>
    <dbReference type="NCBI Taxonomy" id="1302730"/>
    <lineage>
        <taxon>Bacteria</taxon>
        <taxon>Pseudomonadati</taxon>
        <taxon>Balneolota</taxon>
        <taxon>Balneolia</taxon>
        <taxon>Balneolales</taxon>
        <taxon>Balneolaceae</taxon>
        <taxon>Gracilimonas</taxon>
    </lineage>
</organism>
<accession>A0A521BDD2</accession>
<evidence type="ECO:0000313" key="1">
    <source>
        <dbReference type="EMBL" id="SMO45082.1"/>
    </source>
</evidence>
<name>A0A521BDD2_9BACT</name>
<keyword evidence="2" id="KW-1185">Reference proteome</keyword>
<evidence type="ECO:0000313" key="2">
    <source>
        <dbReference type="Proteomes" id="UP000317557"/>
    </source>
</evidence>
<protein>
    <submittedName>
        <fullName evidence="1">Uncharacterized protein</fullName>
    </submittedName>
</protein>
<dbReference type="Proteomes" id="UP000317557">
    <property type="component" value="Unassembled WGS sequence"/>
</dbReference>
<sequence length="71" mass="8463">MEKIIVEITDKRAYKILRELEELKILKVGKKTKDKKQRLSKKYAGILPSKLAEDMSRDIENSRKEWENRDS</sequence>
<dbReference type="AlphaFoldDB" id="A0A521BDD2"/>
<proteinExistence type="predicted"/>